<dbReference type="PROSITE" id="PS51186">
    <property type="entry name" value="GNAT"/>
    <property type="match status" value="1"/>
</dbReference>
<keyword evidence="3" id="KW-1185">Reference proteome</keyword>
<dbReference type="InterPro" id="IPR000182">
    <property type="entry name" value="GNAT_dom"/>
</dbReference>
<dbReference type="EC" id="2.3.1.-" evidence="2"/>
<dbReference type="GO" id="GO:0008080">
    <property type="term" value="F:N-acetyltransferase activity"/>
    <property type="evidence" value="ECO:0007669"/>
    <property type="project" value="TreeGrafter"/>
</dbReference>
<gene>
    <name evidence="2" type="ORF">KHC33_13055</name>
</gene>
<dbReference type="InterPro" id="IPR016181">
    <property type="entry name" value="Acyl_CoA_acyltransferase"/>
</dbReference>
<evidence type="ECO:0000313" key="3">
    <source>
        <dbReference type="Proteomes" id="UP000680656"/>
    </source>
</evidence>
<dbReference type="Proteomes" id="UP000680656">
    <property type="component" value="Chromosome"/>
</dbReference>
<name>A0A8E7B0N8_9EURY</name>
<dbReference type="Gene3D" id="3.40.630.30">
    <property type="match status" value="1"/>
</dbReference>
<dbReference type="AlphaFoldDB" id="A0A8E7B0N8"/>
<accession>A0A8E7B0N8</accession>
<dbReference type="EMBL" id="CP075546">
    <property type="protein sequence ID" value="QVV88247.1"/>
    <property type="molecule type" value="Genomic_DNA"/>
</dbReference>
<dbReference type="KEGG" id="mrtj:KHC33_13055"/>
<dbReference type="CDD" id="cd04301">
    <property type="entry name" value="NAT_SF"/>
    <property type="match status" value="1"/>
</dbReference>
<proteinExistence type="predicted"/>
<feature type="domain" description="N-acetyltransferase" evidence="1">
    <location>
        <begin position="58"/>
        <end position="197"/>
    </location>
</feature>
<keyword evidence="2" id="KW-0808">Transferase</keyword>
<dbReference type="PANTHER" id="PTHR20905">
    <property type="entry name" value="N-ACETYLTRANSFERASE-RELATED"/>
    <property type="match status" value="1"/>
</dbReference>
<dbReference type="SUPFAM" id="SSF55729">
    <property type="entry name" value="Acyl-CoA N-acyltransferases (Nat)"/>
    <property type="match status" value="1"/>
</dbReference>
<evidence type="ECO:0000313" key="2">
    <source>
        <dbReference type="EMBL" id="QVV88247.1"/>
    </source>
</evidence>
<dbReference type="RefSeq" id="WP_214419063.1">
    <property type="nucleotide sequence ID" value="NZ_CP075546.1"/>
</dbReference>
<dbReference type="GeneID" id="65098129"/>
<sequence>MQPLSHDTYREAARLYSHVFISDEPTTHRHAPNPTQFLPYAEYYVRSLISKNLSFISLDTRTGEVIGFIFCLDLTDDIRNEGEEMVRFLSSFQDTVLLIDELERRFLTLSEIRKGSVLHVFQIGTDRRYRRCGIARACIEKIMTHGAGLGYSYVIADCTSDASTQAFGSCGFHMAGTIPYDSFKPNGSSVFSGMDGEISLMIRDITK</sequence>
<keyword evidence="2" id="KW-0012">Acyltransferase</keyword>
<organism evidence="2 3">
    <name type="scientific">Methanospirillum purgamenti</name>
    <dbReference type="NCBI Taxonomy" id="2834276"/>
    <lineage>
        <taxon>Archaea</taxon>
        <taxon>Methanobacteriati</taxon>
        <taxon>Methanobacteriota</taxon>
        <taxon>Stenosarchaea group</taxon>
        <taxon>Methanomicrobia</taxon>
        <taxon>Methanomicrobiales</taxon>
        <taxon>Methanospirillaceae</taxon>
        <taxon>Methanospirillum</taxon>
    </lineage>
</organism>
<dbReference type="PANTHER" id="PTHR20905:SF1">
    <property type="entry name" value="AT07410P-RELATED"/>
    <property type="match status" value="1"/>
</dbReference>
<evidence type="ECO:0000259" key="1">
    <source>
        <dbReference type="PROSITE" id="PS51186"/>
    </source>
</evidence>
<protein>
    <submittedName>
        <fullName evidence="2">GNAT family N-acetyltransferase</fullName>
        <ecNumber evidence="2">2.3.1.-</ecNumber>
    </submittedName>
</protein>
<dbReference type="Pfam" id="PF00583">
    <property type="entry name" value="Acetyltransf_1"/>
    <property type="match status" value="1"/>
</dbReference>
<reference evidence="2 3" key="1">
    <citation type="submission" date="2021-05" db="EMBL/GenBank/DDBJ databases">
        <title>A novel Methanospirillum isolate from a pyrite-forming mixed culture.</title>
        <authorList>
            <person name="Bunk B."/>
            <person name="Sproer C."/>
            <person name="Spring S."/>
            <person name="Pester M."/>
        </authorList>
    </citation>
    <scope>NUCLEOTIDE SEQUENCE [LARGE SCALE GENOMIC DNA]</scope>
    <source>
        <strain evidence="2 3">J.3.6.1-F.2.7.3</strain>
    </source>
</reference>